<dbReference type="EMBL" id="CAXLJM020000007">
    <property type="protein sequence ID" value="CAL8072053.1"/>
    <property type="molecule type" value="Genomic_DNA"/>
</dbReference>
<dbReference type="InterPro" id="IPR020835">
    <property type="entry name" value="Catalase_sf"/>
</dbReference>
<dbReference type="SMART" id="SM01060">
    <property type="entry name" value="Catalase"/>
    <property type="match status" value="1"/>
</dbReference>
<dbReference type="Gene3D" id="2.40.180.10">
    <property type="entry name" value="Catalase core domain"/>
    <property type="match status" value="1"/>
</dbReference>
<keyword evidence="10" id="KW-1185">Reference proteome</keyword>
<dbReference type="PANTHER" id="PTHR11465">
    <property type="entry name" value="CATALASE"/>
    <property type="match status" value="1"/>
</dbReference>
<keyword evidence="4" id="KW-0479">Metal-binding</keyword>
<feature type="signal peptide" evidence="7">
    <location>
        <begin position="1"/>
        <end position="28"/>
    </location>
</feature>
<keyword evidence="7" id="KW-0732">Signal</keyword>
<evidence type="ECO:0000313" key="9">
    <source>
        <dbReference type="EMBL" id="CAL8072053.1"/>
    </source>
</evidence>
<gene>
    <name evidence="9" type="ORF">ODALV1_LOCUS1978</name>
</gene>
<evidence type="ECO:0000256" key="3">
    <source>
        <dbReference type="ARBA" id="ARBA00022617"/>
    </source>
</evidence>
<name>A0ABP1PNJ7_9HEXA</name>
<reference evidence="9 10" key="1">
    <citation type="submission" date="2024-08" db="EMBL/GenBank/DDBJ databases">
        <authorList>
            <person name="Cucini C."/>
            <person name="Frati F."/>
        </authorList>
    </citation>
    <scope>NUCLEOTIDE SEQUENCE [LARGE SCALE GENOMIC DNA]</scope>
</reference>
<evidence type="ECO:0000313" key="10">
    <source>
        <dbReference type="Proteomes" id="UP001642540"/>
    </source>
</evidence>
<accession>A0ABP1PNJ7</accession>
<organism evidence="9 10">
    <name type="scientific">Orchesella dallaii</name>
    <dbReference type="NCBI Taxonomy" id="48710"/>
    <lineage>
        <taxon>Eukaryota</taxon>
        <taxon>Metazoa</taxon>
        <taxon>Ecdysozoa</taxon>
        <taxon>Arthropoda</taxon>
        <taxon>Hexapoda</taxon>
        <taxon>Collembola</taxon>
        <taxon>Entomobryomorpha</taxon>
        <taxon>Entomobryoidea</taxon>
        <taxon>Orchesellidae</taxon>
        <taxon>Orchesellinae</taxon>
        <taxon>Orchesella</taxon>
    </lineage>
</organism>
<dbReference type="InterPro" id="IPR011614">
    <property type="entry name" value="Catalase_core"/>
</dbReference>
<feature type="domain" description="Catalase core" evidence="8">
    <location>
        <begin position="64"/>
        <end position="446"/>
    </location>
</feature>
<comment type="caution">
    <text evidence="9">The sequence shown here is derived from an EMBL/GenBank/DDBJ whole genome shotgun (WGS) entry which is preliminary data.</text>
</comment>
<dbReference type="PIRSF" id="PIRSF038928">
    <property type="entry name" value="Catalase_clade1-3"/>
    <property type="match status" value="1"/>
</dbReference>
<evidence type="ECO:0000256" key="2">
    <source>
        <dbReference type="ARBA" id="ARBA00022559"/>
    </source>
</evidence>
<feature type="chain" id="PRO_5046614662" description="Catalase core domain-containing protein" evidence="7">
    <location>
        <begin position="29"/>
        <end position="543"/>
    </location>
</feature>
<proteinExistence type="inferred from homology"/>
<evidence type="ECO:0000256" key="7">
    <source>
        <dbReference type="SAM" id="SignalP"/>
    </source>
</evidence>
<evidence type="ECO:0000259" key="8">
    <source>
        <dbReference type="SMART" id="SM01060"/>
    </source>
</evidence>
<dbReference type="PROSITE" id="PS51402">
    <property type="entry name" value="CATALASE_3"/>
    <property type="match status" value="1"/>
</dbReference>
<sequence length="543" mass="60500">MTGARNMHTRVLCWYIFSTILLIKNGSGNSQGGGIPSMTPSDPASQQIIDWAAQHPANAAGTVRDDQGCPVPSLTASLGIGSRGNLLLQDVFLINEIAAFNRERLPERITQPKGHGAFGYFRVTHDISSLTKADFLNGVGKTTRVLARISLAGSSRGCSDMSRDARGFAIKFYTIDGNFDFAGTTGLSYPIRDPMLFTDLSRSRGKNPQTNAKDITMRWDFSTLRPEGILYLLKIFSDFGANSRVIDTHGVHAFKFVNKDGIPVFIKFHFLSQQPFRWYNDTEIAMVAGMDPDSSARDLYDAIATQNYPKWTLKIQVMTAEQALKSHVSPFDPTKVWREEEFPSIPVGELVLNENPVNYFNDIEQAAFCPGNLVPGIEPSPDRLLIARMISYQDAQRYRLGVNFAQIAVNRPIMQVKNYNRDGFMRDNPNGGGGPNYFPNSFHGPTQNLSAGQNIFHVNGIVDRVDYQDDVEDNFRLARLYLYKDLNAAQRGRVVHSLGSSLALAAKEIREKAVRELFFRITPEFGKLVWDSMQAAVAANHPN</sequence>
<keyword evidence="2" id="KW-0575">Peroxidase</keyword>
<keyword evidence="6" id="KW-0408">Iron</keyword>
<dbReference type="SUPFAM" id="SSF56634">
    <property type="entry name" value="Heme-dependent catalase-like"/>
    <property type="match status" value="1"/>
</dbReference>
<dbReference type="Pfam" id="PF00199">
    <property type="entry name" value="Catalase"/>
    <property type="match status" value="1"/>
</dbReference>
<dbReference type="InterPro" id="IPR024711">
    <property type="entry name" value="Catalase_clade1/3"/>
</dbReference>
<evidence type="ECO:0000256" key="1">
    <source>
        <dbReference type="ARBA" id="ARBA00005329"/>
    </source>
</evidence>
<dbReference type="InterPro" id="IPR018028">
    <property type="entry name" value="Catalase"/>
</dbReference>
<keyword evidence="5" id="KW-0560">Oxidoreductase</keyword>
<comment type="similarity">
    <text evidence="1">Belongs to the catalase family.</text>
</comment>
<keyword evidence="3" id="KW-0349">Heme</keyword>
<dbReference type="PRINTS" id="PR00067">
    <property type="entry name" value="CATALASE"/>
</dbReference>
<protein>
    <recommendedName>
        <fullName evidence="8">Catalase core domain-containing protein</fullName>
    </recommendedName>
</protein>
<evidence type="ECO:0000256" key="4">
    <source>
        <dbReference type="ARBA" id="ARBA00022723"/>
    </source>
</evidence>
<dbReference type="Proteomes" id="UP001642540">
    <property type="component" value="Unassembled WGS sequence"/>
</dbReference>
<evidence type="ECO:0000256" key="5">
    <source>
        <dbReference type="ARBA" id="ARBA00023002"/>
    </source>
</evidence>
<evidence type="ECO:0000256" key="6">
    <source>
        <dbReference type="ARBA" id="ARBA00023004"/>
    </source>
</evidence>
<dbReference type="PANTHER" id="PTHR11465:SF9">
    <property type="entry name" value="CATALASE"/>
    <property type="match status" value="1"/>
</dbReference>